<proteinExistence type="predicted"/>
<accession>A0A9P7SW65</accession>
<gene>
    <name evidence="3" type="ORF">E4U43_001151</name>
</gene>
<sequence>MSGLSYTIVPFNDINQLPACAAGCQPLWDANGGCVPPAIPKADPQLYGDCFCANGKVAAFSTAASGVCDNACPGDAKAMSSIAGWFTKFCNVKAATTPKTTTSASSPSATNASGSMNSGNINGGGDCVQSRLSNHWQWVIMLVILVVGIAGIWIGACVWRRRYLRKKDRQTSLGQKHSGSASNPSWGPAITGSESASPMAFPPGRDAESGIVDEKSHKGKQKKKWTVASRT</sequence>
<comment type="caution">
    <text evidence="3">The sequence shown here is derived from an EMBL/GenBank/DDBJ whole genome shotgun (WGS) entry which is preliminary data.</text>
</comment>
<keyword evidence="2" id="KW-0812">Transmembrane</keyword>
<evidence type="ECO:0000313" key="4">
    <source>
        <dbReference type="Proteomes" id="UP000748025"/>
    </source>
</evidence>
<feature type="region of interest" description="Disordered" evidence="1">
    <location>
        <begin position="168"/>
        <end position="231"/>
    </location>
</feature>
<name>A0A9P7SW65_9HYPO</name>
<protein>
    <recommendedName>
        <fullName evidence="5">Integral membrane protein</fullName>
    </recommendedName>
</protein>
<organism evidence="3 4">
    <name type="scientific">Claviceps pusilla</name>
    <dbReference type="NCBI Taxonomy" id="123648"/>
    <lineage>
        <taxon>Eukaryota</taxon>
        <taxon>Fungi</taxon>
        <taxon>Dikarya</taxon>
        <taxon>Ascomycota</taxon>
        <taxon>Pezizomycotina</taxon>
        <taxon>Sordariomycetes</taxon>
        <taxon>Hypocreomycetidae</taxon>
        <taxon>Hypocreales</taxon>
        <taxon>Clavicipitaceae</taxon>
        <taxon>Claviceps</taxon>
    </lineage>
</organism>
<feature type="compositionally biased region" description="Polar residues" evidence="1">
    <location>
        <begin position="171"/>
        <end position="185"/>
    </location>
</feature>
<evidence type="ECO:0000256" key="1">
    <source>
        <dbReference type="SAM" id="MobiDB-lite"/>
    </source>
</evidence>
<keyword evidence="2" id="KW-0472">Membrane</keyword>
<feature type="compositionally biased region" description="Basic and acidic residues" evidence="1">
    <location>
        <begin position="205"/>
        <end position="216"/>
    </location>
</feature>
<evidence type="ECO:0008006" key="5">
    <source>
        <dbReference type="Google" id="ProtNLM"/>
    </source>
</evidence>
<dbReference type="Proteomes" id="UP000748025">
    <property type="component" value="Unassembled WGS sequence"/>
</dbReference>
<dbReference type="AlphaFoldDB" id="A0A9P7SW65"/>
<reference evidence="3" key="1">
    <citation type="journal article" date="2020" name="bioRxiv">
        <title>Whole genome comparisons of ergot fungi reveals the divergence and evolution of species within the genus Claviceps are the result of varying mechanisms driving genome evolution and host range expansion.</title>
        <authorList>
            <person name="Wyka S.A."/>
            <person name="Mondo S.J."/>
            <person name="Liu M."/>
            <person name="Dettman J."/>
            <person name="Nalam V."/>
            <person name="Broders K.D."/>
        </authorList>
    </citation>
    <scope>NUCLEOTIDE SEQUENCE</scope>
    <source>
        <strain evidence="3">CCC 602</strain>
    </source>
</reference>
<feature type="region of interest" description="Disordered" evidence="1">
    <location>
        <begin position="98"/>
        <end position="117"/>
    </location>
</feature>
<keyword evidence="4" id="KW-1185">Reference proteome</keyword>
<evidence type="ECO:0000313" key="3">
    <source>
        <dbReference type="EMBL" id="KAG6002268.1"/>
    </source>
</evidence>
<feature type="transmembrane region" description="Helical" evidence="2">
    <location>
        <begin position="136"/>
        <end position="159"/>
    </location>
</feature>
<dbReference type="EMBL" id="SRPW01001360">
    <property type="protein sequence ID" value="KAG6002268.1"/>
    <property type="molecule type" value="Genomic_DNA"/>
</dbReference>
<dbReference type="OrthoDB" id="5426355at2759"/>
<evidence type="ECO:0000256" key="2">
    <source>
        <dbReference type="SAM" id="Phobius"/>
    </source>
</evidence>
<keyword evidence="2" id="KW-1133">Transmembrane helix</keyword>